<dbReference type="GO" id="GO:0007165">
    <property type="term" value="P:signal transduction"/>
    <property type="evidence" value="ECO:0007669"/>
    <property type="project" value="UniProtKB-KW"/>
</dbReference>
<keyword evidence="6 10" id="KW-1133">Transmembrane helix</keyword>
<evidence type="ECO:0000256" key="3">
    <source>
        <dbReference type="ARBA" id="ARBA00022606"/>
    </source>
</evidence>
<dbReference type="GO" id="GO:0005549">
    <property type="term" value="F:odorant binding"/>
    <property type="evidence" value="ECO:0007669"/>
    <property type="project" value="InterPro"/>
</dbReference>
<feature type="non-terminal residue" evidence="11">
    <location>
        <position position="1"/>
    </location>
</feature>
<evidence type="ECO:0000256" key="8">
    <source>
        <dbReference type="ARBA" id="ARBA00023170"/>
    </source>
</evidence>
<dbReference type="InterPro" id="IPR004117">
    <property type="entry name" value="7tm6_olfct_rcpt"/>
</dbReference>
<sequence>ILPNVIWSPFDLNPSPLYETAFAVLLANIVMTVMGNIFYDFFYVYCVQHLYVQFMLLKAALANVAQGVVEGAIDDAEKFNSEYFQATIMERLKICAEHHARLLKFGRNIEAYCSKVLVWQLVMTYASLVVNGFIISVVSVFRCYKLQATVRFTVLLQERSFKSTILFNLSVSTVVQLSLFALLSSELNQQSLAVIDAVYESDWYLFDAAMKKACTFMVMNSRKGIVIKAGGSTRIDNALVID</sequence>
<evidence type="ECO:0000256" key="9">
    <source>
        <dbReference type="ARBA" id="ARBA00023224"/>
    </source>
</evidence>
<evidence type="ECO:0000313" key="11">
    <source>
        <dbReference type="EMBL" id="KAJ8917103.1"/>
    </source>
</evidence>
<comment type="caution">
    <text evidence="11">The sequence shown here is derived from an EMBL/GenBank/DDBJ whole genome shotgun (WGS) entry which is preliminary data.</text>
</comment>
<protein>
    <submittedName>
        <fullName evidence="11">Uncharacterized protein</fullName>
    </submittedName>
</protein>
<keyword evidence="3" id="KW-0716">Sensory transduction</keyword>
<evidence type="ECO:0000256" key="4">
    <source>
        <dbReference type="ARBA" id="ARBA00022692"/>
    </source>
</evidence>
<feature type="transmembrane region" description="Helical" evidence="10">
    <location>
        <begin position="122"/>
        <end position="144"/>
    </location>
</feature>
<dbReference type="EMBL" id="JANEYG010000035">
    <property type="protein sequence ID" value="KAJ8917103.1"/>
    <property type="molecule type" value="Genomic_DNA"/>
</dbReference>
<reference evidence="11 12" key="1">
    <citation type="journal article" date="2023" name="Insect Mol. Biol.">
        <title>Genome sequencing provides insights into the evolution of gene families encoding plant cell wall-degrading enzymes in longhorned beetles.</title>
        <authorList>
            <person name="Shin N.R."/>
            <person name="Okamura Y."/>
            <person name="Kirsch R."/>
            <person name="Pauchet Y."/>
        </authorList>
    </citation>
    <scope>NUCLEOTIDE SEQUENCE [LARGE SCALE GENOMIC DNA]</scope>
    <source>
        <strain evidence="11">EAD_L_NR</strain>
    </source>
</reference>
<name>A0AAV8VRS3_9CUCU</name>
<keyword evidence="4 10" id="KW-0812">Transmembrane</keyword>
<dbReference type="Pfam" id="PF02949">
    <property type="entry name" value="7tm_6"/>
    <property type="match status" value="1"/>
</dbReference>
<keyword evidence="8" id="KW-0675">Receptor</keyword>
<keyword evidence="9" id="KW-0807">Transducer</keyword>
<accession>A0AAV8VRS3</accession>
<evidence type="ECO:0000313" key="12">
    <source>
        <dbReference type="Proteomes" id="UP001159042"/>
    </source>
</evidence>
<keyword evidence="7 10" id="KW-0472">Membrane</keyword>
<evidence type="ECO:0000256" key="7">
    <source>
        <dbReference type="ARBA" id="ARBA00023136"/>
    </source>
</evidence>
<dbReference type="PANTHER" id="PTHR21137">
    <property type="entry name" value="ODORANT RECEPTOR"/>
    <property type="match status" value="1"/>
</dbReference>
<evidence type="ECO:0000256" key="6">
    <source>
        <dbReference type="ARBA" id="ARBA00022989"/>
    </source>
</evidence>
<keyword evidence="2" id="KW-1003">Cell membrane</keyword>
<comment type="subcellular location">
    <subcellularLocation>
        <location evidence="1">Cell membrane</location>
        <topology evidence="1">Multi-pass membrane protein</topology>
    </subcellularLocation>
</comment>
<organism evidence="11 12">
    <name type="scientific">Exocentrus adspersus</name>
    <dbReference type="NCBI Taxonomy" id="1586481"/>
    <lineage>
        <taxon>Eukaryota</taxon>
        <taxon>Metazoa</taxon>
        <taxon>Ecdysozoa</taxon>
        <taxon>Arthropoda</taxon>
        <taxon>Hexapoda</taxon>
        <taxon>Insecta</taxon>
        <taxon>Pterygota</taxon>
        <taxon>Neoptera</taxon>
        <taxon>Endopterygota</taxon>
        <taxon>Coleoptera</taxon>
        <taxon>Polyphaga</taxon>
        <taxon>Cucujiformia</taxon>
        <taxon>Chrysomeloidea</taxon>
        <taxon>Cerambycidae</taxon>
        <taxon>Lamiinae</taxon>
        <taxon>Acanthocinini</taxon>
        <taxon>Exocentrus</taxon>
    </lineage>
</organism>
<dbReference type="AlphaFoldDB" id="A0AAV8VRS3"/>
<dbReference type="GO" id="GO:0004984">
    <property type="term" value="F:olfactory receptor activity"/>
    <property type="evidence" value="ECO:0007669"/>
    <property type="project" value="InterPro"/>
</dbReference>
<gene>
    <name evidence="11" type="ORF">NQ315_012593</name>
</gene>
<keyword evidence="12" id="KW-1185">Reference proteome</keyword>
<proteinExistence type="predicted"/>
<feature type="transmembrane region" description="Helical" evidence="10">
    <location>
        <begin position="20"/>
        <end position="39"/>
    </location>
</feature>
<dbReference type="Proteomes" id="UP001159042">
    <property type="component" value="Unassembled WGS sequence"/>
</dbReference>
<evidence type="ECO:0000256" key="2">
    <source>
        <dbReference type="ARBA" id="ARBA00022475"/>
    </source>
</evidence>
<evidence type="ECO:0000256" key="10">
    <source>
        <dbReference type="SAM" id="Phobius"/>
    </source>
</evidence>
<dbReference type="GO" id="GO:0005886">
    <property type="term" value="C:plasma membrane"/>
    <property type="evidence" value="ECO:0007669"/>
    <property type="project" value="UniProtKB-SubCell"/>
</dbReference>
<evidence type="ECO:0000256" key="1">
    <source>
        <dbReference type="ARBA" id="ARBA00004651"/>
    </source>
</evidence>
<dbReference type="PANTHER" id="PTHR21137:SF35">
    <property type="entry name" value="ODORANT RECEPTOR 19A-RELATED"/>
    <property type="match status" value="1"/>
</dbReference>
<keyword evidence="5" id="KW-0552">Olfaction</keyword>
<evidence type="ECO:0000256" key="5">
    <source>
        <dbReference type="ARBA" id="ARBA00022725"/>
    </source>
</evidence>
<feature type="non-terminal residue" evidence="11">
    <location>
        <position position="242"/>
    </location>
</feature>